<dbReference type="PANTHER" id="PTHR33116:SF86">
    <property type="entry name" value="REVERSE TRANSCRIPTASE DOMAIN-CONTAINING PROTEIN"/>
    <property type="match status" value="1"/>
</dbReference>
<dbReference type="PANTHER" id="PTHR33116">
    <property type="entry name" value="REVERSE TRANSCRIPTASE ZINC-BINDING DOMAIN-CONTAINING PROTEIN-RELATED-RELATED"/>
    <property type="match status" value="1"/>
</dbReference>
<dbReference type="AlphaFoldDB" id="A0A803NHJ6"/>
<reference evidence="1" key="2">
    <citation type="submission" date="2021-03" db="UniProtKB">
        <authorList>
            <consortium name="EnsemblPlants"/>
        </authorList>
    </citation>
    <scope>IDENTIFICATION</scope>
</reference>
<name>A0A803NHJ6_CANSA</name>
<keyword evidence="2" id="KW-1185">Reference proteome</keyword>
<organism evidence="1 2">
    <name type="scientific">Cannabis sativa</name>
    <name type="common">Hemp</name>
    <name type="synonym">Marijuana</name>
    <dbReference type="NCBI Taxonomy" id="3483"/>
    <lineage>
        <taxon>Eukaryota</taxon>
        <taxon>Viridiplantae</taxon>
        <taxon>Streptophyta</taxon>
        <taxon>Embryophyta</taxon>
        <taxon>Tracheophyta</taxon>
        <taxon>Spermatophyta</taxon>
        <taxon>Magnoliopsida</taxon>
        <taxon>eudicotyledons</taxon>
        <taxon>Gunneridae</taxon>
        <taxon>Pentapetalae</taxon>
        <taxon>rosids</taxon>
        <taxon>fabids</taxon>
        <taxon>Rosales</taxon>
        <taxon>Cannabaceae</taxon>
        <taxon>Cannabis</taxon>
    </lineage>
</organism>
<dbReference type="EMBL" id="UZAU01000036">
    <property type="status" value="NOT_ANNOTATED_CDS"/>
    <property type="molecule type" value="Genomic_DNA"/>
</dbReference>
<proteinExistence type="predicted"/>
<dbReference type="OMA" id="EYESSWP"/>
<dbReference type="Gramene" id="evm.model.01.1548">
    <property type="protein sequence ID" value="cds.evm.model.01.1548"/>
    <property type="gene ID" value="evm.TU.01.1548"/>
</dbReference>
<dbReference type="Proteomes" id="UP000596661">
    <property type="component" value="Chromosome 1"/>
</dbReference>
<dbReference type="EnsemblPlants" id="evm.model.01.1548">
    <property type="protein sequence ID" value="cds.evm.model.01.1548"/>
    <property type="gene ID" value="evm.TU.01.1548"/>
</dbReference>
<evidence type="ECO:0000313" key="2">
    <source>
        <dbReference type="Proteomes" id="UP000596661"/>
    </source>
</evidence>
<evidence type="ECO:0000313" key="1">
    <source>
        <dbReference type="EnsemblPlants" id="cds.evm.model.01.1548"/>
    </source>
</evidence>
<accession>A0A803NHJ6</accession>
<protein>
    <recommendedName>
        <fullName evidence="3">RNase H type-1 domain-containing protein</fullName>
    </recommendedName>
</protein>
<reference evidence="1" key="1">
    <citation type="submission" date="2018-11" db="EMBL/GenBank/DDBJ databases">
        <authorList>
            <person name="Grassa J C."/>
        </authorList>
    </citation>
    <scope>NUCLEOTIDE SEQUENCE [LARGE SCALE GENOMIC DNA]</scope>
</reference>
<evidence type="ECO:0008006" key="3">
    <source>
        <dbReference type="Google" id="ProtNLM"/>
    </source>
</evidence>
<sequence length="266" mass="30330">MIRKRLQSRDEKFLSKAGKEVLLKAVAQLLPSYTMNVFLLPLEITRDMESMMAKFWWLDSLAARVFKARYFPNGTFLNASLGNNSSFVWRSILEAQHLIREGVHWCVGNGEDINILDEPWLPIKENPYVSSLHPGLFNYEESTLYILVTCEVVRSCWNRVGIGTNVAMNIDFFDWSAKSSEYESSWPGFQAGYGAKHWISPQANSIKVNIDAALFDSDHKYGLGLVARDERGLLIERRTMLSNGSIEPELAEAMGVREALSWIKER</sequence>